<name>A0A0F9ACU5_9ZZZZ</name>
<reference evidence="1" key="1">
    <citation type="journal article" date="2015" name="Nature">
        <title>Complex archaea that bridge the gap between prokaryotes and eukaryotes.</title>
        <authorList>
            <person name="Spang A."/>
            <person name="Saw J.H."/>
            <person name="Jorgensen S.L."/>
            <person name="Zaremba-Niedzwiedzka K."/>
            <person name="Martijn J."/>
            <person name="Lind A.E."/>
            <person name="van Eijk R."/>
            <person name="Schleper C."/>
            <person name="Guy L."/>
            <person name="Ettema T.J."/>
        </authorList>
    </citation>
    <scope>NUCLEOTIDE SEQUENCE</scope>
</reference>
<protein>
    <recommendedName>
        <fullName evidence="2">Sulfotransferase domain-containing protein</fullName>
    </recommendedName>
</protein>
<evidence type="ECO:0000313" key="1">
    <source>
        <dbReference type="EMBL" id="KKK96095.1"/>
    </source>
</evidence>
<dbReference type="EMBL" id="LAZR01046629">
    <property type="protein sequence ID" value="KKK96095.1"/>
    <property type="molecule type" value="Genomic_DNA"/>
</dbReference>
<gene>
    <name evidence="1" type="ORF">LCGC14_2666230</name>
</gene>
<dbReference type="SUPFAM" id="SSF52540">
    <property type="entry name" value="P-loop containing nucleoside triphosphate hydrolases"/>
    <property type="match status" value="1"/>
</dbReference>
<evidence type="ECO:0008006" key="2">
    <source>
        <dbReference type="Google" id="ProtNLM"/>
    </source>
</evidence>
<accession>A0A0F9ACU5</accession>
<dbReference type="InterPro" id="IPR027417">
    <property type="entry name" value="P-loop_NTPase"/>
</dbReference>
<proteinExistence type="predicted"/>
<organism evidence="1">
    <name type="scientific">marine sediment metagenome</name>
    <dbReference type="NCBI Taxonomy" id="412755"/>
    <lineage>
        <taxon>unclassified sequences</taxon>
        <taxon>metagenomes</taxon>
        <taxon>ecological metagenomes</taxon>
    </lineage>
</organism>
<dbReference type="AlphaFoldDB" id="A0A0F9ACU5"/>
<feature type="non-terminal residue" evidence="1">
    <location>
        <position position="1"/>
    </location>
</feature>
<comment type="caution">
    <text evidence="1">The sequence shown here is derived from an EMBL/GenBank/DDBJ whole genome shotgun (WGS) entry which is preliminary data.</text>
</comment>
<sequence>QFEDVSFEQAIERDEPARIAKSLEYYGHEYAFQYLKESTYSRSIQRYLDLFDKDRIKYVVFEEFVEDTEFCLLDILSFLGINDKFKFNLDVYKNPKTVSGSSRINKMFYSNSVIKSARDFVQLRTGWKFQSFLKKIKTILLRGRSSEAMPQMDEELRRRLYRYFEDETSRMEALTGKDLSVWKKPSIQGK</sequence>
<dbReference type="Gene3D" id="3.40.50.300">
    <property type="entry name" value="P-loop containing nucleotide triphosphate hydrolases"/>
    <property type="match status" value="1"/>
</dbReference>